<keyword evidence="3" id="KW-1185">Reference proteome</keyword>
<protein>
    <submittedName>
        <fullName evidence="2">Ubiquinone/menaquinone biosynthesis C-methylase UbiE</fullName>
    </submittedName>
</protein>
<sequence>MAGHRFNPEKAGRLLDPKRKELISPQQVLSLLQMDERDIVADLGAGNGYFTVPLAKTTKEIVYAIDVQPEMLELLKGHAEKEKVANIEYIVSDVTATPLPPHFIDKGIMAFVFHEIAEWDAAFDEIKRIMKPNGKFLLIDWEAAESEMGPPLHERIPSEELLAYANTKRIDTQLIHFHPAVYGLLLTHL</sequence>
<accession>A0A840DT06</accession>
<dbReference type="PANTHER" id="PTHR43591:SF24">
    <property type="entry name" value="2-METHOXY-6-POLYPRENYL-1,4-BENZOQUINOL METHYLASE, MITOCHONDRIAL"/>
    <property type="match status" value="1"/>
</dbReference>
<gene>
    <name evidence="2" type="ORF">GGR02_002596</name>
</gene>
<dbReference type="RefSeq" id="WP_183185371.1">
    <property type="nucleotide sequence ID" value="NZ_BMNP01000019.1"/>
</dbReference>
<dbReference type="EMBL" id="JACIDE010000020">
    <property type="protein sequence ID" value="MBB4074803.1"/>
    <property type="molecule type" value="Genomic_DNA"/>
</dbReference>
<dbReference type="Pfam" id="PF08241">
    <property type="entry name" value="Methyltransf_11"/>
    <property type="match status" value="1"/>
</dbReference>
<organism evidence="2 3">
    <name type="scientific">Anoxybacteroides voinovskiense</name>
    <dbReference type="NCBI Taxonomy" id="230470"/>
    <lineage>
        <taxon>Bacteria</taxon>
        <taxon>Bacillati</taxon>
        <taxon>Bacillota</taxon>
        <taxon>Bacilli</taxon>
        <taxon>Bacillales</taxon>
        <taxon>Anoxybacillaceae</taxon>
        <taxon>Anoxybacteroides</taxon>
    </lineage>
</organism>
<dbReference type="AlphaFoldDB" id="A0A840DT06"/>
<dbReference type="GO" id="GO:0008757">
    <property type="term" value="F:S-adenosylmethionine-dependent methyltransferase activity"/>
    <property type="evidence" value="ECO:0007669"/>
    <property type="project" value="InterPro"/>
</dbReference>
<proteinExistence type="predicted"/>
<dbReference type="SUPFAM" id="SSF53335">
    <property type="entry name" value="S-adenosyl-L-methionine-dependent methyltransferases"/>
    <property type="match status" value="1"/>
</dbReference>
<keyword evidence="2" id="KW-0489">Methyltransferase</keyword>
<evidence type="ECO:0000313" key="2">
    <source>
        <dbReference type="EMBL" id="MBB4074803.1"/>
    </source>
</evidence>
<feature type="domain" description="Methyltransferase type 11" evidence="1">
    <location>
        <begin position="42"/>
        <end position="137"/>
    </location>
</feature>
<evidence type="ECO:0000313" key="3">
    <source>
        <dbReference type="Proteomes" id="UP000559598"/>
    </source>
</evidence>
<name>A0A840DT06_9BACL</name>
<evidence type="ECO:0000259" key="1">
    <source>
        <dbReference type="Pfam" id="PF08241"/>
    </source>
</evidence>
<comment type="caution">
    <text evidence="2">The sequence shown here is derived from an EMBL/GenBank/DDBJ whole genome shotgun (WGS) entry which is preliminary data.</text>
</comment>
<dbReference type="GO" id="GO:0032259">
    <property type="term" value="P:methylation"/>
    <property type="evidence" value="ECO:0007669"/>
    <property type="project" value="UniProtKB-KW"/>
</dbReference>
<dbReference type="CDD" id="cd02440">
    <property type="entry name" value="AdoMet_MTases"/>
    <property type="match status" value="1"/>
</dbReference>
<dbReference type="InterPro" id="IPR029063">
    <property type="entry name" value="SAM-dependent_MTases_sf"/>
</dbReference>
<dbReference type="Proteomes" id="UP000559598">
    <property type="component" value="Unassembled WGS sequence"/>
</dbReference>
<dbReference type="PANTHER" id="PTHR43591">
    <property type="entry name" value="METHYLTRANSFERASE"/>
    <property type="match status" value="1"/>
</dbReference>
<dbReference type="Gene3D" id="3.40.50.150">
    <property type="entry name" value="Vaccinia Virus protein VP39"/>
    <property type="match status" value="1"/>
</dbReference>
<keyword evidence="2" id="KW-0830">Ubiquinone</keyword>
<reference evidence="2 3" key="1">
    <citation type="submission" date="2020-08" db="EMBL/GenBank/DDBJ databases">
        <title>Genomic Encyclopedia of Type Strains, Phase IV (KMG-IV): sequencing the most valuable type-strain genomes for metagenomic binning, comparative biology and taxonomic classification.</title>
        <authorList>
            <person name="Goeker M."/>
        </authorList>
    </citation>
    <scope>NUCLEOTIDE SEQUENCE [LARGE SCALE GENOMIC DNA]</scope>
    <source>
        <strain evidence="2 3">DSM 17075</strain>
    </source>
</reference>
<dbReference type="InterPro" id="IPR013216">
    <property type="entry name" value="Methyltransf_11"/>
</dbReference>
<keyword evidence="2" id="KW-0808">Transferase</keyword>